<organism evidence="6 7">
    <name type="scientific">Candidatus Nephthysia bennettiae</name>
    <dbReference type="NCBI Taxonomy" id="3127016"/>
    <lineage>
        <taxon>Bacteria</taxon>
        <taxon>Bacillati</taxon>
        <taxon>Candidatus Dormiibacterota</taxon>
        <taxon>Candidatus Dormibacteria</taxon>
        <taxon>Candidatus Dormibacterales</taxon>
        <taxon>Candidatus Dormibacteraceae</taxon>
        <taxon>Candidatus Nephthysia</taxon>
    </lineage>
</organism>
<keyword evidence="3" id="KW-0547">Nucleotide-binding</keyword>
<feature type="domain" description="ABC transporter" evidence="5">
    <location>
        <begin position="2"/>
        <end position="189"/>
    </location>
</feature>
<dbReference type="InterPro" id="IPR017871">
    <property type="entry name" value="ABC_transporter-like_CS"/>
</dbReference>
<dbReference type="InterPro" id="IPR027417">
    <property type="entry name" value="P-loop_NTPase"/>
</dbReference>
<comment type="caution">
    <text evidence="6">The sequence shown here is derived from an EMBL/GenBank/DDBJ whole genome shotgun (WGS) entry which is preliminary data.</text>
</comment>
<accession>A0A934NB01</accession>
<dbReference type="PROSITE" id="PS50893">
    <property type="entry name" value="ABC_TRANSPORTER_2"/>
    <property type="match status" value="1"/>
</dbReference>
<dbReference type="EMBL" id="JAEKNR010000211">
    <property type="protein sequence ID" value="MBJ7600558.1"/>
    <property type="molecule type" value="Genomic_DNA"/>
</dbReference>
<proteinExistence type="inferred from homology"/>
<comment type="similarity">
    <text evidence="1">Belongs to the ABC transporter superfamily.</text>
</comment>
<keyword evidence="2" id="KW-0813">Transport</keyword>
<feature type="non-terminal residue" evidence="6">
    <location>
        <position position="190"/>
    </location>
</feature>
<dbReference type="Proteomes" id="UP000612893">
    <property type="component" value="Unassembled WGS sequence"/>
</dbReference>
<evidence type="ECO:0000256" key="2">
    <source>
        <dbReference type="ARBA" id="ARBA00022448"/>
    </source>
</evidence>
<evidence type="ECO:0000259" key="5">
    <source>
        <dbReference type="PROSITE" id="PS50893"/>
    </source>
</evidence>
<evidence type="ECO:0000256" key="4">
    <source>
        <dbReference type="ARBA" id="ARBA00022840"/>
    </source>
</evidence>
<name>A0A934NB01_9BACT</name>
<evidence type="ECO:0000256" key="1">
    <source>
        <dbReference type="ARBA" id="ARBA00005417"/>
    </source>
</evidence>
<protein>
    <submittedName>
        <fullName evidence="6">ATP-binding cassette domain-containing protein</fullName>
    </submittedName>
</protein>
<reference evidence="6" key="1">
    <citation type="submission" date="2020-10" db="EMBL/GenBank/DDBJ databases">
        <title>Ca. Dormibacterota MAGs.</title>
        <authorList>
            <person name="Montgomery K."/>
        </authorList>
    </citation>
    <scope>NUCLEOTIDE SEQUENCE [LARGE SCALE GENOMIC DNA]</scope>
    <source>
        <strain evidence="6">SC8812_S17_10</strain>
    </source>
</reference>
<dbReference type="GO" id="GO:0005524">
    <property type="term" value="F:ATP binding"/>
    <property type="evidence" value="ECO:0007669"/>
    <property type="project" value="UniProtKB-KW"/>
</dbReference>
<dbReference type="PROSITE" id="PS00211">
    <property type="entry name" value="ABC_TRANSPORTER_1"/>
    <property type="match status" value="1"/>
</dbReference>
<dbReference type="AlphaFoldDB" id="A0A934NB01"/>
<dbReference type="SUPFAM" id="SSF52540">
    <property type="entry name" value="P-loop containing nucleoside triphosphate hydrolases"/>
    <property type="match status" value="1"/>
</dbReference>
<dbReference type="RefSeq" id="WP_338204441.1">
    <property type="nucleotide sequence ID" value="NZ_JAEKNR010000211.1"/>
</dbReference>
<evidence type="ECO:0000256" key="3">
    <source>
        <dbReference type="ARBA" id="ARBA00022741"/>
    </source>
</evidence>
<dbReference type="InterPro" id="IPR003593">
    <property type="entry name" value="AAA+_ATPase"/>
</dbReference>
<keyword evidence="4 6" id="KW-0067">ATP-binding</keyword>
<keyword evidence="7" id="KW-1185">Reference proteome</keyword>
<dbReference type="PANTHER" id="PTHR43335">
    <property type="entry name" value="ABC TRANSPORTER, ATP-BINDING PROTEIN"/>
    <property type="match status" value="1"/>
</dbReference>
<dbReference type="GO" id="GO:0016887">
    <property type="term" value="F:ATP hydrolysis activity"/>
    <property type="evidence" value="ECO:0007669"/>
    <property type="project" value="InterPro"/>
</dbReference>
<dbReference type="SMART" id="SM00382">
    <property type="entry name" value="AAA"/>
    <property type="match status" value="1"/>
</dbReference>
<evidence type="ECO:0000313" key="7">
    <source>
        <dbReference type="Proteomes" id="UP000612893"/>
    </source>
</evidence>
<gene>
    <name evidence="6" type="ORF">JF922_21120</name>
</gene>
<evidence type="ECO:0000313" key="6">
    <source>
        <dbReference type="EMBL" id="MBJ7600558.1"/>
    </source>
</evidence>
<dbReference type="Pfam" id="PF00005">
    <property type="entry name" value="ABC_tran"/>
    <property type="match status" value="1"/>
</dbReference>
<dbReference type="InterPro" id="IPR003439">
    <property type="entry name" value="ABC_transporter-like_ATP-bd"/>
</dbReference>
<dbReference type="Gene3D" id="3.40.50.300">
    <property type="entry name" value="P-loop containing nucleotide triphosphate hydrolases"/>
    <property type="match status" value="1"/>
</dbReference>
<sequence length="190" mass="20441">MLELVALERRYGEVVALDKLTFTVPPGQVFGFLGANGAGKTTAMRAVFGLVALDGGQVRWCGAPIGERERQDFGYMPEERGLYPGMAVLDQLVFLGRLQGLDAETAREAGMHWTERLGLSGRRADKVESLSLGNQQRAQLAAALVHSPELLVLDEPFSGLDPVAVDTMSEILAERASAGATVVFSSHQLD</sequence>